<dbReference type="InterPro" id="IPR023093">
    <property type="entry name" value="ScpA-like_C"/>
</dbReference>
<dbReference type="InParanoid" id="A0A286UQU9"/>
<dbReference type="InterPro" id="IPR006910">
    <property type="entry name" value="Rad21_Rec8_N"/>
</dbReference>
<evidence type="ECO:0000313" key="8">
    <source>
        <dbReference type="Proteomes" id="UP000217199"/>
    </source>
</evidence>
<dbReference type="Pfam" id="PF04824">
    <property type="entry name" value="Rad21_Rec8"/>
    <property type="match status" value="1"/>
</dbReference>
<dbReference type="STRING" id="2282107.A0A286UQU9"/>
<evidence type="ECO:0000313" key="7">
    <source>
        <dbReference type="EMBL" id="PAV21971.1"/>
    </source>
</evidence>
<evidence type="ECO:0000259" key="6">
    <source>
        <dbReference type="Pfam" id="PF04825"/>
    </source>
</evidence>
<dbReference type="FunCoup" id="A0A286UQU9">
    <property type="interactions" value="45"/>
</dbReference>
<dbReference type="AlphaFoldDB" id="A0A286UQU9"/>
<dbReference type="Gene3D" id="1.10.10.580">
    <property type="entry name" value="Structural maintenance of chromosome 1. Chain E"/>
    <property type="match status" value="1"/>
</dbReference>
<comment type="subcellular location">
    <subcellularLocation>
        <location evidence="1">Nucleus</location>
    </subcellularLocation>
</comment>
<keyword evidence="8" id="KW-1185">Reference proteome</keyword>
<protein>
    <submittedName>
        <fullName evidence="7">Uncharacterized protein</fullName>
    </submittedName>
</protein>
<comment type="caution">
    <text evidence="7">The sequence shown here is derived from an EMBL/GenBank/DDBJ whole genome shotgun (WGS) entry which is preliminary data.</text>
</comment>
<evidence type="ECO:0000256" key="2">
    <source>
        <dbReference type="ARBA" id="ARBA00009870"/>
    </source>
</evidence>
<dbReference type="InterPro" id="IPR039781">
    <property type="entry name" value="Rad21/Rec8-like"/>
</dbReference>
<dbReference type="GO" id="GO:0005634">
    <property type="term" value="C:nucleus"/>
    <property type="evidence" value="ECO:0007669"/>
    <property type="project" value="UniProtKB-SubCell"/>
</dbReference>
<reference evidence="7 8" key="1">
    <citation type="journal article" date="2017" name="Mol. Ecol.">
        <title>Comparative and population genomic landscape of Phellinus noxius: A hypervariable fungus causing root rot in trees.</title>
        <authorList>
            <person name="Chung C.L."/>
            <person name="Lee T.J."/>
            <person name="Akiba M."/>
            <person name="Lee H.H."/>
            <person name="Kuo T.H."/>
            <person name="Liu D."/>
            <person name="Ke H.M."/>
            <person name="Yokoi T."/>
            <person name="Roa M.B."/>
            <person name="Lu M.J."/>
            <person name="Chang Y.Y."/>
            <person name="Ann P.J."/>
            <person name="Tsai J.N."/>
            <person name="Chen C.Y."/>
            <person name="Tzean S.S."/>
            <person name="Ota Y."/>
            <person name="Hattori T."/>
            <person name="Sahashi N."/>
            <person name="Liou R.F."/>
            <person name="Kikuchi T."/>
            <person name="Tsai I.J."/>
        </authorList>
    </citation>
    <scope>NUCLEOTIDE SEQUENCE [LARGE SCALE GENOMIC DNA]</scope>
    <source>
        <strain evidence="7 8">FFPRI411160</strain>
    </source>
</reference>
<dbReference type="GO" id="GO:0003682">
    <property type="term" value="F:chromatin binding"/>
    <property type="evidence" value="ECO:0007669"/>
    <property type="project" value="TreeGrafter"/>
</dbReference>
<name>A0A286UQU9_9AGAM</name>
<evidence type="ECO:0000259" key="5">
    <source>
        <dbReference type="Pfam" id="PF04824"/>
    </source>
</evidence>
<dbReference type="InterPro" id="IPR006909">
    <property type="entry name" value="Rad21/Rec8_C_eu"/>
</dbReference>
<evidence type="ECO:0000256" key="4">
    <source>
        <dbReference type="SAM" id="MobiDB-lite"/>
    </source>
</evidence>
<comment type="similarity">
    <text evidence="2">Belongs to the rad21 family.</text>
</comment>
<dbReference type="Pfam" id="PF04825">
    <property type="entry name" value="Rad21_Rec8_N"/>
    <property type="match status" value="1"/>
</dbReference>
<feature type="domain" description="Rad21/Rec8-like protein N-terminal" evidence="6">
    <location>
        <begin position="1"/>
        <end position="99"/>
    </location>
</feature>
<dbReference type="GO" id="GO:1990414">
    <property type="term" value="P:replication-born double-strand break repair via sister chromatid exchange"/>
    <property type="evidence" value="ECO:0007669"/>
    <property type="project" value="TreeGrafter"/>
</dbReference>
<dbReference type="GO" id="GO:0008278">
    <property type="term" value="C:cohesin complex"/>
    <property type="evidence" value="ECO:0007669"/>
    <property type="project" value="InterPro"/>
</dbReference>
<proteinExistence type="inferred from homology"/>
<dbReference type="SUPFAM" id="SSF46785">
    <property type="entry name" value="Winged helix' DNA-binding domain"/>
    <property type="match status" value="1"/>
</dbReference>
<dbReference type="OrthoDB" id="10071381at2759"/>
<keyword evidence="3" id="KW-0539">Nucleus</keyword>
<organism evidence="7 8">
    <name type="scientific">Pyrrhoderma noxium</name>
    <dbReference type="NCBI Taxonomy" id="2282107"/>
    <lineage>
        <taxon>Eukaryota</taxon>
        <taxon>Fungi</taxon>
        <taxon>Dikarya</taxon>
        <taxon>Basidiomycota</taxon>
        <taxon>Agaricomycotina</taxon>
        <taxon>Agaricomycetes</taxon>
        <taxon>Hymenochaetales</taxon>
        <taxon>Hymenochaetaceae</taxon>
        <taxon>Pyrrhoderma</taxon>
    </lineage>
</organism>
<feature type="domain" description="Rad21/Rec8-like protein C-terminal eukaryotic" evidence="5">
    <location>
        <begin position="656"/>
        <end position="696"/>
    </location>
</feature>
<sequence>MFFTPELLSKRDSGFGLLWLAATLGSKSTLKKLPRRSIQTANIPELCDLISHPSEPLALRLSSNLMVGVARVYKIKHEIFLTDVNNCFTVLRKAVQEIHALGALSEAQLQMGQPTARPDALTLTVDPVTAAVFNLDVLDANWADFSATFSQGRRATNDDDDEFDPHQRPKRKQKSILNTSLEIPAAEVGRTGLHILDEYHDHLLPTTLDPNASFLSGLDISSSQIDGGFNLESLSFDENRFDHFDLGLGDIGDDLARELGEGWGADDQNLNSNMPMDIDQGVNLDMGGFDIGHEQLLDNNSNIDTNVSGGSISSLKRRRLDAESDKENFPPTFQDRNVEPDLPVRKIKKTRLILDSRIELTDDELKVARERYTEGQREIRDEIERKKLEKQNEKILEDIIWGAPQGLVAPALTKFWTEIINIRVNSKFRDGIVEHLDPPAAKQQKKLQESRDNGATHDYELVDMNVDFDVDYQRDVHALAVFNEDGRIRSSEEPERGRDAITQASLQLAFDADLINPSSGTQRSVFFPWDNAAGSSSTNGFAPLNNNSDRLSLDNADIRLARSRSRSGSLKNSISLVHSQSGSLAGFSSRVSLGATGDDFRFEVSNNEAVEQINLQENENSTLTLERNSFNFLEYCKMQANSLPGKQNVISFNDVVPQKTSSRRIASAAFHHCLVLATKDLISVHQATAYEPLSILIK</sequence>
<dbReference type="InterPro" id="IPR036390">
    <property type="entry name" value="WH_DNA-bd_sf"/>
</dbReference>
<feature type="region of interest" description="Disordered" evidence="4">
    <location>
        <begin position="153"/>
        <end position="174"/>
    </location>
</feature>
<accession>A0A286UQU9</accession>
<dbReference type="Proteomes" id="UP000217199">
    <property type="component" value="Unassembled WGS sequence"/>
</dbReference>
<evidence type="ECO:0000256" key="1">
    <source>
        <dbReference type="ARBA" id="ARBA00004123"/>
    </source>
</evidence>
<dbReference type="EMBL" id="NBII01000002">
    <property type="protein sequence ID" value="PAV21971.1"/>
    <property type="molecule type" value="Genomic_DNA"/>
</dbReference>
<evidence type="ECO:0000256" key="3">
    <source>
        <dbReference type="ARBA" id="ARBA00023242"/>
    </source>
</evidence>
<dbReference type="GO" id="GO:0007062">
    <property type="term" value="P:sister chromatid cohesion"/>
    <property type="evidence" value="ECO:0007669"/>
    <property type="project" value="InterPro"/>
</dbReference>
<dbReference type="PANTHER" id="PTHR12585">
    <property type="entry name" value="SCC1 / RAD21 FAMILY MEMBER"/>
    <property type="match status" value="1"/>
</dbReference>
<gene>
    <name evidence="7" type="ORF">PNOK_0192800</name>
</gene>
<dbReference type="PANTHER" id="PTHR12585:SF72">
    <property type="entry name" value="MEIOTIC RECOMBINATION PROTEIN REC8"/>
    <property type="match status" value="1"/>
</dbReference>